<sequence>MKSAHKVSIGSCDPGTVNGAFAYRLIQLAQARSARLGPFVRVKGSGLLSKQRNRVVKQFLDGTKSDWLLLIDSDEQLTLEAFDKLLETAHDKERPVVAGLVFAGFGIEGAPYPKPVPAIFQDAPEGFLPLYKYDKDSVFEIDAAGTGCLLIHRSVLEKMRETADKNQGTDWCWFWDGPVDGNWIGEDLLFCRRIRALGFPIYVNTGAILPHQKSYWLDERHHQLWKD</sequence>
<dbReference type="EMBL" id="LR796509">
    <property type="protein sequence ID" value="CAB4148978.1"/>
    <property type="molecule type" value="Genomic_DNA"/>
</dbReference>
<dbReference type="Gene3D" id="3.90.550.10">
    <property type="entry name" value="Spore Coat Polysaccharide Biosynthesis Protein SpsA, Chain A"/>
    <property type="match status" value="1"/>
</dbReference>
<dbReference type="InterPro" id="IPR029044">
    <property type="entry name" value="Nucleotide-diphossugar_trans"/>
</dbReference>
<name>A0A6J5MQM6_9CAUD</name>
<protein>
    <recommendedName>
        <fullName evidence="3">Glycosyltransferase 2-like domain-containing protein</fullName>
    </recommendedName>
</protein>
<reference evidence="1" key="1">
    <citation type="submission" date="2020-04" db="EMBL/GenBank/DDBJ databases">
        <authorList>
            <person name="Chiriac C."/>
            <person name="Salcher M."/>
            <person name="Ghai R."/>
            <person name="Kavagutti S V."/>
        </authorList>
    </citation>
    <scope>NUCLEOTIDE SEQUENCE</scope>
</reference>
<evidence type="ECO:0000313" key="2">
    <source>
        <dbReference type="EMBL" id="CAB4154059.1"/>
    </source>
</evidence>
<dbReference type="SUPFAM" id="SSF53448">
    <property type="entry name" value="Nucleotide-diphospho-sugar transferases"/>
    <property type="match status" value="1"/>
</dbReference>
<evidence type="ECO:0000313" key="1">
    <source>
        <dbReference type="EMBL" id="CAB4148978.1"/>
    </source>
</evidence>
<accession>A0A6J5MQM6</accession>
<dbReference type="EMBL" id="LR796609">
    <property type="protein sequence ID" value="CAB4154059.1"/>
    <property type="molecule type" value="Genomic_DNA"/>
</dbReference>
<evidence type="ECO:0008006" key="3">
    <source>
        <dbReference type="Google" id="ProtNLM"/>
    </source>
</evidence>
<proteinExistence type="predicted"/>
<gene>
    <name evidence="1" type="ORF">UFOVP534_37</name>
    <name evidence="2" type="ORF">UFOVP637_10</name>
</gene>
<organism evidence="1">
    <name type="scientific">uncultured Caudovirales phage</name>
    <dbReference type="NCBI Taxonomy" id="2100421"/>
    <lineage>
        <taxon>Viruses</taxon>
        <taxon>Duplodnaviria</taxon>
        <taxon>Heunggongvirae</taxon>
        <taxon>Uroviricota</taxon>
        <taxon>Caudoviricetes</taxon>
        <taxon>Peduoviridae</taxon>
        <taxon>Maltschvirus</taxon>
        <taxon>Maltschvirus maltsch</taxon>
    </lineage>
</organism>